<feature type="non-terminal residue" evidence="1">
    <location>
        <position position="1"/>
    </location>
</feature>
<reference evidence="1 2" key="1">
    <citation type="submission" date="2021-06" db="EMBL/GenBank/DDBJ databases">
        <authorList>
            <person name="Kallberg Y."/>
            <person name="Tangrot J."/>
            <person name="Rosling A."/>
        </authorList>
    </citation>
    <scope>NUCLEOTIDE SEQUENCE [LARGE SCALE GENOMIC DNA]</scope>
    <source>
        <strain evidence="1 2">120-4 pot B 10/14</strain>
    </source>
</reference>
<organism evidence="1 2">
    <name type="scientific">Gigaspora margarita</name>
    <dbReference type="NCBI Taxonomy" id="4874"/>
    <lineage>
        <taxon>Eukaryota</taxon>
        <taxon>Fungi</taxon>
        <taxon>Fungi incertae sedis</taxon>
        <taxon>Mucoromycota</taxon>
        <taxon>Glomeromycotina</taxon>
        <taxon>Glomeromycetes</taxon>
        <taxon>Diversisporales</taxon>
        <taxon>Gigasporaceae</taxon>
        <taxon>Gigaspora</taxon>
    </lineage>
</organism>
<proteinExistence type="predicted"/>
<evidence type="ECO:0000313" key="2">
    <source>
        <dbReference type="Proteomes" id="UP000789901"/>
    </source>
</evidence>
<keyword evidence="2" id="KW-1185">Reference proteome</keyword>
<dbReference type="EMBL" id="CAJVQB010073924">
    <property type="protein sequence ID" value="CAG8843897.1"/>
    <property type="molecule type" value="Genomic_DNA"/>
</dbReference>
<sequence length="64" mass="7643">EENFNTTKRQYFVAMHNIKRQYLVKIDKLFKIASTSEDHSNAFEVLQEFKIKVMIRLKIGPKIN</sequence>
<gene>
    <name evidence="1" type="ORF">GMARGA_LOCUS36789</name>
</gene>
<comment type="caution">
    <text evidence="1">The sequence shown here is derived from an EMBL/GenBank/DDBJ whole genome shotgun (WGS) entry which is preliminary data.</text>
</comment>
<accession>A0ABN7WYK6</accession>
<name>A0ABN7WYK6_GIGMA</name>
<protein>
    <submittedName>
        <fullName evidence="1">38623_t:CDS:1</fullName>
    </submittedName>
</protein>
<evidence type="ECO:0000313" key="1">
    <source>
        <dbReference type="EMBL" id="CAG8843897.1"/>
    </source>
</evidence>
<dbReference type="Proteomes" id="UP000789901">
    <property type="component" value="Unassembled WGS sequence"/>
</dbReference>